<reference evidence="2" key="1">
    <citation type="submission" date="2022-09" db="EMBL/GenBank/DDBJ databases">
        <title>Fusarium specimens isolated from Avocado Roots.</title>
        <authorList>
            <person name="Stajich J."/>
            <person name="Roper C."/>
            <person name="Heimlech-Rivalta G."/>
        </authorList>
    </citation>
    <scope>NUCLEOTIDE SEQUENCE</scope>
    <source>
        <strain evidence="2">CF00136</strain>
    </source>
</reference>
<dbReference type="PANTHER" id="PTHR42678:SF34">
    <property type="entry name" value="OS04G0183300 PROTEIN"/>
    <property type="match status" value="1"/>
</dbReference>
<name>A0A9W8VDG2_9HYPO</name>
<protein>
    <recommendedName>
        <fullName evidence="1">Amidase domain-containing protein</fullName>
    </recommendedName>
</protein>
<evidence type="ECO:0000259" key="1">
    <source>
        <dbReference type="Pfam" id="PF01425"/>
    </source>
</evidence>
<accession>A0A9W8VDG2</accession>
<dbReference type="Proteomes" id="UP001152049">
    <property type="component" value="Unassembled WGS sequence"/>
</dbReference>
<dbReference type="InterPro" id="IPR023631">
    <property type="entry name" value="Amidase_dom"/>
</dbReference>
<proteinExistence type="predicted"/>
<gene>
    <name evidence="2" type="ORF">NW762_010224</name>
</gene>
<evidence type="ECO:0000313" key="2">
    <source>
        <dbReference type="EMBL" id="KAJ4253829.1"/>
    </source>
</evidence>
<comment type="caution">
    <text evidence="2">The sequence shown here is derived from an EMBL/GenBank/DDBJ whole genome shotgun (WGS) entry which is preliminary data.</text>
</comment>
<dbReference type="Pfam" id="PF01425">
    <property type="entry name" value="Amidase"/>
    <property type="match status" value="1"/>
</dbReference>
<organism evidence="2 3">
    <name type="scientific">Fusarium torreyae</name>
    <dbReference type="NCBI Taxonomy" id="1237075"/>
    <lineage>
        <taxon>Eukaryota</taxon>
        <taxon>Fungi</taxon>
        <taxon>Dikarya</taxon>
        <taxon>Ascomycota</taxon>
        <taxon>Pezizomycotina</taxon>
        <taxon>Sordariomycetes</taxon>
        <taxon>Hypocreomycetidae</taxon>
        <taxon>Hypocreales</taxon>
        <taxon>Nectriaceae</taxon>
        <taxon>Fusarium</taxon>
    </lineage>
</organism>
<dbReference type="OrthoDB" id="566138at2759"/>
<keyword evidence="3" id="KW-1185">Reference proteome</keyword>
<dbReference type="AlphaFoldDB" id="A0A9W8VDG2"/>
<dbReference type="Gene3D" id="3.90.1300.10">
    <property type="entry name" value="Amidase signature (AS) domain"/>
    <property type="match status" value="1"/>
</dbReference>
<dbReference type="EMBL" id="JAOQAZ010000023">
    <property type="protein sequence ID" value="KAJ4253829.1"/>
    <property type="molecule type" value="Genomic_DNA"/>
</dbReference>
<dbReference type="PANTHER" id="PTHR42678">
    <property type="entry name" value="AMIDASE"/>
    <property type="match status" value="1"/>
</dbReference>
<sequence length="419" mass="44812">MGMDNTGGNLALVGSTAIKNAPIVDRLLSAGAIILGKTTLSEMMWFKGVGIRCGWAALHGQSQNPYIAGGVDMSDGLGGHSSPGGSSSGSGISVAAGFAPIAIGTETEGSIISPSTRQSLFTIKPTLGTVSNAGIIPVSVYFDVPGPMCRSAKDTADLLTVLAGPDHPNIPAGGFAAAMKGAEGWKSLRVGTLDPAKFRYDSSLQTPVPEAIEQIQRATLDGYERIRKLAWSYHEYVDLRLNQDFDLDEQNPFVELMVADFEHDFNEYLKGTENSKVSSAEDLAKWNKAHADLVLPGEYPSQDLIEQSVAYDHGSNRRQRLKDHINVVGKSLPDALEKHDLNVIIGPADSWFSQYSAATGYPLCGLPLTYIAYNGRPVGLEAMAKSEATLVTLMSAFEATFPERKPPTAYLSKKSPDST</sequence>
<dbReference type="InterPro" id="IPR036928">
    <property type="entry name" value="AS_sf"/>
</dbReference>
<dbReference type="SUPFAM" id="SSF75304">
    <property type="entry name" value="Amidase signature (AS) enzymes"/>
    <property type="match status" value="1"/>
</dbReference>
<feature type="domain" description="Amidase" evidence="1">
    <location>
        <begin position="2"/>
        <end position="218"/>
    </location>
</feature>
<evidence type="ECO:0000313" key="3">
    <source>
        <dbReference type="Proteomes" id="UP001152049"/>
    </source>
</evidence>